<keyword evidence="1 2" id="KW-0732">Signal</keyword>
<dbReference type="InterPro" id="IPR002491">
    <property type="entry name" value="ABC_transptr_periplasmic_BD"/>
</dbReference>
<dbReference type="RefSeq" id="WP_376849778.1">
    <property type="nucleotide sequence ID" value="NZ_JBHSMF010000006.1"/>
</dbReference>
<dbReference type="EMBL" id="JBHSMF010000006">
    <property type="protein sequence ID" value="MFC5497699.1"/>
    <property type="molecule type" value="Genomic_DNA"/>
</dbReference>
<dbReference type="Proteomes" id="UP001596037">
    <property type="component" value="Unassembled WGS sequence"/>
</dbReference>
<comment type="caution">
    <text evidence="4">The sequence shown here is derived from an EMBL/GenBank/DDBJ whole genome shotgun (WGS) entry which is preliminary data.</text>
</comment>
<evidence type="ECO:0000313" key="5">
    <source>
        <dbReference type="Proteomes" id="UP001596037"/>
    </source>
</evidence>
<dbReference type="PANTHER" id="PTHR30535">
    <property type="entry name" value="VITAMIN B12-BINDING PROTEIN"/>
    <property type="match status" value="1"/>
</dbReference>
<dbReference type="InterPro" id="IPR050902">
    <property type="entry name" value="ABC_Transporter_SBP"/>
</dbReference>
<name>A0ABW0NAV6_9BURK</name>
<dbReference type="NCBIfam" id="NF038402">
    <property type="entry name" value="TroA_like"/>
    <property type="match status" value="1"/>
</dbReference>
<dbReference type="SUPFAM" id="SSF53807">
    <property type="entry name" value="Helical backbone' metal receptor"/>
    <property type="match status" value="1"/>
</dbReference>
<dbReference type="Pfam" id="PF01497">
    <property type="entry name" value="Peripla_BP_2"/>
    <property type="match status" value="1"/>
</dbReference>
<reference evidence="5" key="1">
    <citation type="journal article" date="2019" name="Int. J. Syst. Evol. Microbiol.">
        <title>The Global Catalogue of Microorganisms (GCM) 10K type strain sequencing project: providing services to taxonomists for standard genome sequencing and annotation.</title>
        <authorList>
            <consortium name="The Broad Institute Genomics Platform"/>
            <consortium name="The Broad Institute Genome Sequencing Center for Infectious Disease"/>
            <person name="Wu L."/>
            <person name="Ma J."/>
        </authorList>
    </citation>
    <scope>NUCLEOTIDE SEQUENCE [LARGE SCALE GENOMIC DNA]</scope>
    <source>
        <strain evidence="5">CCUG 57401</strain>
    </source>
</reference>
<evidence type="ECO:0000256" key="2">
    <source>
        <dbReference type="SAM" id="SignalP"/>
    </source>
</evidence>
<evidence type="ECO:0000313" key="4">
    <source>
        <dbReference type="EMBL" id="MFC5497699.1"/>
    </source>
</evidence>
<proteinExistence type="predicted"/>
<dbReference type="Gene3D" id="3.40.50.1980">
    <property type="entry name" value="Nitrogenase molybdenum iron protein domain"/>
    <property type="match status" value="2"/>
</dbReference>
<sequence>MRWLTALLLALALQVHAVTVTDERGVSVTLAQPPQRIVTLMPALAEMVCELGACARLVGVDDYANWPEAVRRLPHVGGLEDARIEAIVALRPDVVLMPLSSRALARLDALGLKVVALEPTSMDDVRRVLLQIGEVLGLPPEVAQASWRRIDQGVEAAARSLPPALRGTRVYFEVSSGPYAASESSFLGQVLARVGAANVVPGALGPFPKLNPEFVVRADPDLIMLSDRNPQSLRQRPGWDRIRAVREQRICAFTPQQGDVLVRPGPRMAQGAQLMVQCLQGRLNGRAP</sequence>
<evidence type="ECO:0000259" key="3">
    <source>
        <dbReference type="PROSITE" id="PS50983"/>
    </source>
</evidence>
<dbReference type="InterPro" id="IPR054828">
    <property type="entry name" value="Vit_B12_bind_prot"/>
</dbReference>
<evidence type="ECO:0000256" key="1">
    <source>
        <dbReference type="ARBA" id="ARBA00022729"/>
    </source>
</evidence>
<dbReference type="PANTHER" id="PTHR30535:SF34">
    <property type="entry name" value="MOLYBDATE-BINDING PROTEIN MOLA"/>
    <property type="match status" value="1"/>
</dbReference>
<feature type="domain" description="Fe/B12 periplasmic-binding" evidence="3">
    <location>
        <begin position="36"/>
        <end position="287"/>
    </location>
</feature>
<dbReference type="PROSITE" id="PS50983">
    <property type="entry name" value="FE_B12_PBP"/>
    <property type="match status" value="1"/>
</dbReference>
<keyword evidence="5" id="KW-1185">Reference proteome</keyword>
<accession>A0ABW0NAV6</accession>
<gene>
    <name evidence="4" type="ORF">ACFPOE_09150</name>
</gene>
<protein>
    <submittedName>
        <fullName evidence="4">ABC transporter substrate-binding protein</fullName>
    </submittedName>
</protein>
<organism evidence="4 5">
    <name type="scientific">Caenimonas terrae</name>
    <dbReference type="NCBI Taxonomy" id="696074"/>
    <lineage>
        <taxon>Bacteria</taxon>
        <taxon>Pseudomonadati</taxon>
        <taxon>Pseudomonadota</taxon>
        <taxon>Betaproteobacteria</taxon>
        <taxon>Burkholderiales</taxon>
        <taxon>Comamonadaceae</taxon>
        <taxon>Caenimonas</taxon>
    </lineage>
</organism>
<feature type="signal peptide" evidence="2">
    <location>
        <begin position="1"/>
        <end position="17"/>
    </location>
</feature>
<feature type="chain" id="PRO_5046832083" evidence="2">
    <location>
        <begin position="18"/>
        <end position="288"/>
    </location>
</feature>